<dbReference type="GeneID" id="103311591"/>
<dbReference type="InterPro" id="IPR050863">
    <property type="entry name" value="CenT-Element_Derived"/>
</dbReference>
<reference evidence="3" key="1">
    <citation type="submission" date="2010-06" db="EMBL/GenBank/DDBJ databases">
        <authorList>
            <person name="Jiang H."/>
            <person name="Abraham K."/>
            <person name="Ali S."/>
            <person name="Alsbrooks S.L."/>
            <person name="Anim B.N."/>
            <person name="Anosike U.S."/>
            <person name="Attaway T."/>
            <person name="Bandaranaike D.P."/>
            <person name="Battles P.K."/>
            <person name="Bell S.N."/>
            <person name="Bell A.V."/>
            <person name="Beltran B."/>
            <person name="Bickham C."/>
            <person name="Bustamante Y."/>
            <person name="Caleb T."/>
            <person name="Canada A."/>
            <person name="Cardenas V."/>
            <person name="Carter K."/>
            <person name="Chacko J."/>
            <person name="Chandrabose M.N."/>
            <person name="Chavez D."/>
            <person name="Chavez A."/>
            <person name="Chen L."/>
            <person name="Chu H.-S."/>
            <person name="Claassen K.J."/>
            <person name="Cockrell R."/>
            <person name="Collins M."/>
            <person name="Cooper J.A."/>
            <person name="Cree A."/>
            <person name="Curry S.M."/>
            <person name="Da Y."/>
            <person name="Dao M.D."/>
            <person name="Das B."/>
            <person name="Davila M.-L."/>
            <person name="Davy-Carroll L."/>
            <person name="Denson S."/>
            <person name="Dinh H."/>
            <person name="Ebong V.E."/>
            <person name="Edwards J.R."/>
            <person name="Egan A."/>
            <person name="El-Daye J."/>
            <person name="Escobedo L."/>
            <person name="Fernandez S."/>
            <person name="Fernando P.R."/>
            <person name="Flagg N."/>
            <person name="Forbes L.D."/>
            <person name="Fowler R.G."/>
            <person name="Fu Q."/>
            <person name="Gabisi R.A."/>
            <person name="Ganer J."/>
            <person name="Garbino Pronczuk A."/>
            <person name="Garcia R.M."/>
            <person name="Garner T."/>
            <person name="Garrett T.E."/>
            <person name="Gonzalez D.A."/>
            <person name="Hamid H."/>
            <person name="Hawkins E.S."/>
            <person name="Hirani K."/>
            <person name="Hogues M.E."/>
            <person name="Hollins B."/>
            <person name="Hsiao C.-H."/>
            <person name="Jabil R."/>
            <person name="James M.L."/>
            <person name="Jhangiani S.N."/>
            <person name="Johnson B."/>
            <person name="Johnson Q."/>
            <person name="Joshi V."/>
            <person name="Kalu J.B."/>
            <person name="Kam C."/>
            <person name="Kashfia A."/>
            <person name="Keebler J."/>
            <person name="Kisamo H."/>
            <person name="Kovar C.L."/>
            <person name="Lago L.A."/>
            <person name="Lai C.-Y."/>
            <person name="Laidlaw J."/>
            <person name="Lara F."/>
            <person name="Le T.-K."/>
            <person name="Lee S.L."/>
            <person name="Legall F.H."/>
            <person name="Lemon S.J."/>
            <person name="Lewis L.R."/>
            <person name="Li B."/>
            <person name="Liu Y."/>
            <person name="Liu Y.-S."/>
            <person name="Lopez J."/>
            <person name="Lozado R.J."/>
            <person name="Lu J."/>
            <person name="Madu R.C."/>
            <person name="Maheshwari M."/>
            <person name="Maheshwari R."/>
            <person name="Malloy K."/>
            <person name="Martinez E."/>
            <person name="Mathew T."/>
            <person name="Mercado I.C."/>
            <person name="Mercado C."/>
            <person name="Meyer B."/>
            <person name="Montgomery K."/>
            <person name="Morgan M.B."/>
            <person name="Munidasa M."/>
            <person name="Nazareth L.V."/>
            <person name="Nelson J."/>
            <person name="Ng B.M."/>
            <person name="Nguyen N.B."/>
            <person name="Nguyen P.Q."/>
            <person name="Nguyen T."/>
            <person name="Obregon M."/>
            <person name="Okwuonu G.O."/>
            <person name="Onwere C.G."/>
            <person name="Orozco G."/>
            <person name="Parra A."/>
            <person name="Patel S."/>
            <person name="Patil S."/>
            <person name="Perez A."/>
            <person name="Perez Y."/>
            <person name="Pham C."/>
            <person name="Primus E.L."/>
            <person name="Pu L.-L."/>
            <person name="Puazo M."/>
            <person name="Qin X."/>
            <person name="Quiroz J.B."/>
            <person name="Reese J."/>
            <person name="Richards S."/>
            <person name="Rives C.M."/>
            <person name="Robberts R."/>
            <person name="Ruiz S.J."/>
            <person name="Ruiz M.J."/>
            <person name="Santibanez J."/>
            <person name="Schneider B.W."/>
            <person name="Sisson I."/>
            <person name="Smith M."/>
            <person name="Sodergren E."/>
            <person name="Song X.-Z."/>
            <person name="Song B.B."/>
            <person name="Summersgill H."/>
            <person name="Thelus R."/>
            <person name="Thornton R.D."/>
            <person name="Trejos Z.Y."/>
            <person name="Usmani K."/>
            <person name="Vattathil S."/>
            <person name="Villasana D."/>
            <person name="Walker D.L."/>
            <person name="Wang S."/>
            <person name="Wang K."/>
            <person name="White C.S."/>
            <person name="Williams A.C."/>
            <person name="Williamson J."/>
            <person name="Wilson K."/>
            <person name="Woghiren I.O."/>
            <person name="Woodworth J.R."/>
            <person name="Worley K.C."/>
            <person name="Wright R.A."/>
            <person name="Wu W."/>
            <person name="Young L."/>
            <person name="Zhang L."/>
            <person name="Zhang J."/>
            <person name="Zhu Y."/>
            <person name="Muzny D.M."/>
            <person name="Weinstock G."/>
            <person name="Gibbs R.A."/>
        </authorList>
    </citation>
    <scope>NUCLEOTIDE SEQUENCE [LARGE SCALE GENOMIC DNA]</scope>
    <source>
        <strain evidence="3">LSR1</strain>
    </source>
</reference>
<dbReference type="EnsemblMetazoa" id="XM_008191265.1">
    <property type="protein sequence ID" value="XP_008189487.1"/>
    <property type="gene ID" value="LOC103311591"/>
</dbReference>
<evidence type="ECO:0000313" key="2">
    <source>
        <dbReference type="EnsemblMetazoa" id="XP_008189487.1"/>
    </source>
</evidence>
<keyword evidence="3" id="KW-1185">Reference proteome</keyword>
<dbReference type="AlphaFoldDB" id="A0A8R2FDG7"/>
<dbReference type="GO" id="GO:0003677">
    <property type="term" value="F:DNA binding"/>
    <property type="evidence" value="ECO:0007669"/>
    <property type="project" value="TreeGrafter"/>
</dbReference>
<dbReference type="OrthoDB" id="6627515at2759"/>
<reference evidence="2" key="2">
    <citation type="submission" date="2022-06" db="UniProtKB">
        <authorList>
            <consortium name="EnsemblMetazoa"/>
        </authorList>
    </citation>
    <scope>IDENTIFICATION</scope>
</reference>
<dbReference type="PANTHER" id="PTHR19303:SF74">
    <property type="entry name" value="POGO TRANSPOSABLE ELEMENT WITH KRAB DOMAIN"/>
    <property type="match status" value="1"/>
</dbReference>
<evidence type="ECO:0000313" key="3">
    <source>
        <dbReference type="Proteomes" id="UP000007819"/>
    </source>
</evidence>
<feature type="domain" description="DDE-1" evidence="1">
    <location>
        <begin position="34"/>
        <end position="198"/>
    </location>
</feature>
<dbReference type="PANTHER" id="PTHR19303">
    <property type="entry name" value="TRANSPOSON"/>
    <property type="match status" value="1"/>
</dbReference>
<proteinExistence type="predicted"/>
<dbReference type="InterPro" id="IPR004875">
    <property type="entry name" value="DDE_SF_endonuclease_dom"/>
</dbReference>
<organism evidence="2 3">
    <name type="scientific">Acyrthosiphon pisum</name>
    <name type="common">Pea aphid</name>
    <dbReference type="NCBI Taxonomy" id="7029"/>
    <lineage>
        <taxon>Eukaryota</taxon>
        <taxon>Metazoa</taxon>
        <taxon>Ecdysozoa</taxon>
        <taxon>Arthropoda</taxon>
        <taxon>Hexapoda</taxon>
        <taxon>Insecta</taxon>
        <taxon>Pterygota</taxon>
        <taxon>Neoptera</taxon>
        <taxon>Paraneoptera</taxon>
        <taxon>Hemiptera</taxon>
        <taxon>Sternorrhyncha</taxon>
        <taxon>Aphidomorpha</taxon>
        <taxon>Aphidoidea</taxon>
        <taxon>Aphididae</taxon>
        <taxon>Macrosiphini</taxon>
        <taxon>Acyrthosiphon</taxon>
    </lineage>
</organism>
<dbReference type="Pfam" id="PF03184">
    <property type="entry name" value="DDE_1"/>
    <property type="match status" value="1"/>
</dbReference>
<protein>
    <recommendedName>
        <fullName evidence="1">DDE-1 domain-containing protein</fullName>
    </recommendedName>
</protein>
<sequence>TSSIRKNANPSINPRRGFKHIGRITSAERGTLVTLAFEVSALGNSIPPYFIFRRVYSFKDHFLAKRPLGCASSANPSSWMKETHFIDYLKHFVRYVRCSKTKPFILLLYNHDSHLSIEGLKYSKENGITIISFPPHCSHKLQPLDRSVYGPLKKYISSAFDSCMVNNPGKTMTIYEIPEMVKQALPLAATPNNITAGFTVSGRYPFNPNIFTDIDCMPS</sequence>
<dbReference type="KEGG" id="api:103311591"/>
<dbReference type="RefSeq" id="XP_008189487.1">
    <property type="nucleotide sequence ID" value="XM_008191265.1"/>
</dbReference>
<accession>A0A8R2FDG7</accession>
<dbReference type="Proteomes" id="UP000007819">
    <property type="component" value="Unassembled WGS sequence"/>
</dbReference>
<dbReference type="GO" id="GO:0005634">
    <property type="term" value="C:nucleus"/>
    <property type="evidence" value="ECO:0007669"/>
    <property type="project" value="TreeGrafter"/>
</dbReference>
<evidence type="ECO:0000259" key="1">
    <source>
        <dbReference type="Pfam" id="PF03184"/>
    </source>
</evidence>
<name>A0A8R2FDG7_ACYPI</name>